<dbReference type="KEGG" id="mbn:Mboo_1834"/>
<dbReference type="STRING" id="456442.Mboo_1834"/>
<dbReference type="InterPro" id="IPR015424">
    <property type="entry name" value="PyrdxlP-dep_Trfase"/>
</dbReference>
<dbReference type="OrthoDB" id="10355at2157"/>
<dbReference type="eggNOG" id="arCOG00118">
    <property type="taxonomic scope" value="Archaea"/>
</dbReference>
<keyword evidence="1" id="KW-0663">Pyridoxal phosphate</keyword>
<protein>
    <submittedName>
        <fullName evidence="2">DegT/DnrJ/EryC1/StrS aminotransferase</fullName>
    </submittedName>
</protein>
<dbReference type="GO" id="GO:0000271">
    <property type="term" value="P:polysaccharide biosynthetic process"/>
    <property type="evidence" value="ECO:0007669"/>
    <property type="project" value="TreeGrafter"/>
</dbReference>
<dbReference type="CDD" id="cd00616">
    <property type="entry name" value="AHBA_syn"/>
    <property type="match status" value="1"/>
</dbReference>
<gene>
    <name evidence="2" type="ordered locus">Mboo_1834</name>
</gene>
<dbReference type="PIRSF" id="PIRSF000390">
    <property type="entry name" value="PLP_StrS"/>
    <property type="match status" value="1"/>
</dbReference>
<evidence type="ECO:0000256" key="1">
    <source>
        <dbReference type="RuleBase" id="RU004508"/>
    </source>
</evidence>
<dbReference type="RefSeq" id="WP_012107401.1">
    <property type="nucleotide sequence ID" value="NC_009712.1"/>
</dbReference>
<sequence>MQIPVARPVIGPDEVAAVSEVLLSGMLAQGERVAELESKFAAYCGTAQGIAVNNGTAALHAALLACGIGPGDEVIVPAFSFIATATAVSMCGAKPVFADVDEETFNIRPDQVKERITPKTKAVIGVHLFGQPFDVDPVQEICEAHSLVLIEDAAQAHGALYHGTKVGNFGRCGCFSFYATKNMITGEGGMVTTSDKPTADRLRLIVNHGQSEKYLHTVLGYNYRMTDIAAAIGIVQLRKLDKFNLRRKKNAEYYAANLSAKGLIKPKVADNVQHVYHQYVVRLTEEFPLSREAFMDYLKAKGIGSAVHYPIPIHRQPLYAPVAEPDPCPVATKLAGTVLSLPVHPSLDAKDLATVCEAVNKVK</sequence>
<dbReference type="EMBL" id="CP000780">
    <property type="protein sequence ID" value="ABS56350.1"/>
    <property type="molecule type" value="Genomic_DNA"/>
</dbReference>
<organism evidence="2 3">
    <name type="scientific">Methanoregula boonei (strain DSM 21154 / JCM 14090 / 6A8)</name>
    <dbReference type="NCBI Taxonomy" id="456442"/>
    <lineage>
        <taxon>Archaea</taxon>
        <taxon>Methanobacteriati</taxon>
        <taxon>Methanobacteriota</taxon>
        <taxon>Stenosarchaea group</taxon>
        <taxon>Methanomicrobia</taxon>
        <taxon>Methanomicrobiales</taxon>
        <taxon>Methanoregulaceae</taxon>
        <taxon>Methanoregula</taxon>
    </lineage>
</organism>
<dbReference type="Gene3D" id="3.40.640.10">
    <property type="entry name" value="Type I PLP-dependent aspartate aminotransferase-like (Major domain)"/>
    <property type="match status" value="1"/>
</dbReference>
<keyword evidence="3" id="KW-1185">Reference proteome</keyword>
<dbReference type="InterPro" id="IPR000653">
    <property type="entry name" value="DegT/StrS_aminotransferase"/>
</dbReference>
<accession>A7I9D9</accession>
<dbReference type="Pfam" id="PF01041">
    <property type="entry name" value="DegT_DnrJ_EryC1"/>
    <property type="match status" value="1"/>
</dbReference>
<dbReference type="GO" id="GO:0008483">
    <property type="term" value="F:transaminase activity"/>
    <property type="evidence" value="ECO:0007669"/>
    <property type="project" value="UniProtKB-KW"/>
</dbReference>
<keyword evidence="2" id="KW-0808">Transferase</keyword>
<comment type="similarity">
    <text evidence="1">Belongs to the DegT/DnrJ/EryC1 family.</text>
</comment>
<dbReference type="PANTHER" id="PTHR30244:SF34">
    <property type="entry name" value="DTDP-4-AMINO-4,6-DIDEOXYGALACTOSE TRANSAMINASE"/>
    <property type="match status" value="1"/>
</dbReference>
<evidence type="ECO:0000313" key="2">
    <source>
        <dbReference type="EMBL" id="ABS56350.1"/>
    </source>
</evidence>
<dbReference type="InterPro" id="IPR015422">
    <property type="entry name" value="PyrdxlP-dep_Trfase_small"/>
</dbReference>
<dbReference type="Proteomes" id="UP000002408">
    <property type="component" value="Chromosome"/>
</dbReference>
<name>A7I9D9_METB6</name>
<dbReference type="GeneID" id="5411050"/>
<dbReference type="Gene3D" id="3.90.1150.10">
    <property type="entry name" value="Aspartate Aminotransferase, domain 1"/>
    <property type="match status" value="1"/>
</dbReference>
<reference evidence="3" key="1">
    <citation type="journal article" date="2015" name="Microbiology">
        <title>Genome of Methanoregula boonei 6A8 reveals adaptations to oligotrophic peatland environments.</title>
        <authorList>
            <person name="Braeuer S."/>
            <person name="Cadillo-Quiroz H."/>
            <person name="Kyrpides N."/>
            <person name="Woyke T."/>
            <person name="Goodwin L."/>
            <person name="Detter C."/>
            <person name="Podell S."/>
            <person name="Yavitt J.B."/>
            <person name="Zinder S.H."/>
        </authorList>
    </citation>
    <scope>NUCLEOTIDE SEQUENCE [LARGE SCALE GENOMIC DNA]</scope>
    <source>
        <strain evidence="3">DSM 21154 / JCM 14090 / 6A8</strain>
    </source>
</reference>
<dbReference type="HOGENOM" id="CLU_033332_7_2_2"/>
<dbReference type="PANTHER" id="PTHR30244">
    <property type="entry name" value="TRANSAMINASE"/>
    <property type="match status" value="1"/>
</dbReference>
<proteinExistence type="inferred from homology"/>
<dbReference type="SUPFAM" id="SSF53383">
    <property type="entry name" value="PLP-dependent transferases"/>
    <property type="match status" value="1"/>
</dbReference>
<dbReference type="GO" id="GO:0030170">
    <property type="term" value="F:pyridoxal phosphate binding"/>
    <property type="evidence" value="ECO:0007669"/>
    <property type="project" value="TreeGrafter"/>
</dbReference>
<evidence type="ECO:0000313" key="3">
    <source>
        <dbReference type="Proteomes" id="UP000002408"/>
    </source>
</evidence>
<dbReference type="InterPro" id="IPR015421">
    <property type="entry name" value="PyrdxlP-dep_Trfase_major"/>
</dbReference>
<dbReference type="AlphaFoldDB" id="A7I9D9"/>
<keyword evidence="2" id="KW-0032">Aminotransferase</keyword>